<feature type="compositionally biased region" description="Polar residues" evidence="1">
    <location>
        <begin position="16"/>
        <end position="26"/>
    </location>
</feature>
<dbReference type="AlphaFoldDB" id="A0A6B3BYH3"/>
<organism evidence="2">
    <name type="scientific">Streptomyces sp. SID12501</name>
    <dbReference type="NCBI Taxonomy" id="2706042"/>
    <lineage>
        <taxon>Bacteria</taxon>
        <taxon>Bacillati</taxon>
        <taxon>Actinomycetota</taxon>
        <taxon>Actinomycetes</taxon>
        <taxon>Kitasatosporales</taxon>
        <taxon>Streptomycetaceae</taxon>
        <taxon>Streptomyces</taxon>
    </lineage>
</organism>
<name>A0A6B3BYH3_9ACTN</name>
<accession>A0A6B3BYH3</accession>
<evidence type="ECO:0000256" key="1">
    <source>
        <dbReference type="SAM" id="MobiDB-lite"/>
    </source>
</evidence>
<feature type="region of interest" description="Disordered" evidence="1">
    <location>
        <begin position="1"/>
        <end position="91"/>
    </location>
</feature>
<proteinExistence type="predicted"/>
<sequence>MGVFARLLGRSKTTEEASTADEQSVVVTDGPAAEETEAAKGSPEAGSGDGTESTADMTEAVAVPATEVVEIPKQQSAEEAADSEAGEGARR</sequence>
<feature type="compositionally biased region" description="Low complexity" evidence="1">
    <location>
        <begin position="58"/>
        <end position="69"/>
    </location>
</feature>
<evidence type="ECO:0000313" key="2">
    <source>
        <dbReference type="EMBL" id="NEC89425.1"/>
    </source>
</evidence>
<comment type="caution">
    <text evidence="2">The sequence shown here is derived from an EMBL/GenBank/DDBJ whole genome shotgun (WGS) entry which is preliminary data.</text>
</comment>
<evidence type="ECO:0008006" key="3">
    <source>
        <dbReference type="Google" id="ProtNLM"/>
    </source>
</evidence>
<dbReference type="RefSeq" id="WP_164318330.1">
    <property type="nucleotide sequence ID" value="NZ_JAAGLU010000024.1"/>
</dbReference>
<gene>
    <name evidence="2" type="ORF">G3I71_27250</name>
</gene>
<protein>
    <recommendedName>
        <fullName evidence="3">Gliding motility protein</fullName>
    </recommendedName>
</protein>
<dbReference type="EMBL" id="JAAGLU010000024">
    <property type="protein sequence ID" value="NEC89425.1"/>
    <property type="molecule type" value="Genomic_DNA"/>
</dbReference>
<reference evidence="2" key="1">
    <citation type="submission" date="2020-01" db="EMBL/GenBank/DDBJ databases">
        <title>Insect and environment-associated Actinomycetes.</title>
        <authorList>
            <person name="Currrie C."/>
            <person name="Chevrette M."/>
            <person name="Carlson C."/>
            <person name="Stubbendieck R."/>
            <person name="Wendt-Pienkowski E."/>
        </authorList>
    </citation>
    <scope>NUCLEOTIDE SEQUENCE</scope>
    <source>
        <strain evidence="2">SID12501</strain>
    </source>
</reference>